<keyword evidence="2" id="KW-0677">Repeat</keyword>
<comment type="similarity">
    <text evidence="1">Belongs to the LEA type SMP family.</text>
</comment>
<dbReference type="PANTHER" id="PTHR31174">
    <property type="entry name" value="SEED MATURATION FAMILY PROTEIN"/>
    <property type="match status" value="1"/>
</dbReference>
<dbReference type="AlphaFoldDB" id="A0A2G2VYM0"/>
<feature type="region of interest" description="Disordered" evidence="3">
    <location>
        <begin position="1"/>
        <end position="25"/>
    </location>
</feature>
<feature type="domain" description="SMP" evidence="4">
    <location>
        <begin position="43"/>
        <end position="95"/>
    </location>
</feature>
<organism evidence="5 6">
    <name type="scientific">Capsicum baccatum</name>
    <name type="common">Peruvian pepper</name>
    <dbReference type="NCBI Taxonomy" id="33114"/>
    <lineage>
        <taxon>Eukaryota</taxon>
        <taxon>Viridiplantae</taxon>
        <taxon>Streptophyta</taxon>
        <taxon>Embryophyta</taxon>
        <taxon>Tracheophyta</taxon>
        <taxon>Spermatophyta</taxon>
        <taxon>Magnoliopsida</taxon>
        <taxon>eudicotyledons</taxon>
        <taxon>Gunneridae</taxon>
        <taxon>Pentapetalae</taxon>
        <taxon>asterids</taxon>
        <taxon>lamiids</taxon>
        <taxon>Solanales</taxon>
        <taxon>Solanaceae</taxon>
        <taxon>Solanoideae</taxon>
        <taxon>Capsiceae</taxon>
        <taxon>Capsicum</taxon>
    </lineage>
</organism>
<dbReference type="InterPro" id="IPR007011">
    <property type="entry name" value="LEA_SMP_dom"/>
</dbReference>
<comment type="caution">
    <text evidence="5">The sequence shown here is derived from an EMBL/GenBank/DDBJ whole genome shotgun (WGS) entry which is preliminary data.</text>
</comment>
<dbReference type="Proteomes" id="UP000224567">
    <property type="component" value="Unassembled WGS sequence"/>
</dbReference>
<dbReference type="PANTHER" id="PTHR31174:SF7">
    <property type="entry name" value="LATE EMBRYOGENESIS ABUNDANT PROTEIN 31-RELATED"/>
    <property type="match status" value="1"/>
</dbReference>
<dbReference type="EMBL" id="MLFT02000009">
    <property type="protein sequence ID" value="PHT38068.1"/>
    <property type="molecule type" value="Genomic_DNA"/>
</dbReference>
<reference evidence="5 6" key="1">
    <citation type="journal article" date="2017" name="Genome Biol.">
        <title>New reference genome sequences of hot pepper reveal the massive evolution of plant disease-resistance genes by retroduplication.</title>
        <authorList>
            <person name="Kim S."/>
            <person name="Park J."/>
            <person name="Yeom S.I."/>
            <person name="Kim Y.M."/>
            <person name="Seo E."/>
            <person name="Kim K.T."/>
            <person name="Kim M.S."/>
            <person name="Lee J.M."/>
            <person name="Cheong K."/>
            <person name="Shin H.S."/>
            <person name="Kim S.B."/>
            <person name="Han K."/>
            <person name="Lee J."/>
            <person name="Park M."/>
            <person name="Lee H.A."/>
            <person name="Lee H.Y."/>
            <person name="Lee Y."/>
            <person name="Oh S."/>
            <person name="Lee J.H."/>
            <person name="Choi E."/>
            <person name="Choi E."/>
            <person name="Lee S.E."/>
            <person name="Jeon J."/>
            <person name="Kim H."/>
            <person name="Choi G."/>
            <person name="Song H."/>
            <person name="Lee J."/>
            <person name="Lee S.C."/>
            <person name="Kwon J.K."/>
            <person name="Lee H.Y."/>
            <person name="Koo N."/>
            <person name="Hong Y."/>
            <person name="Kim R.W."/>
            <person name="Kang W.H."/>
            <person name="Huh J.H."/>
            <person name="Kang B.C."/>
            <person name="Yang T.J."/>
            <person name="Lee Y.H."/>
            <person name="Bennetzen J.L."/>
            <person name="Choi D."/>
        </authorList>
    </citation>
    <scope>NUCLEOTIDE SEQUENCE [LARGE SCALE GENOMIC DNA]</scope>
    <source>
        <strain evidence="6">cv. PBC81</strain>
    </source>
</reference>
<dbReference type="InterPro" id="IPR042971">
    <property type="entry name" value="LEA_SMP"/>
</dbReference>
<keyword evidence="6" id="KW-1185">Reference proteome</keyword>
<sequence length="95" mass="9914">MLRSETPSSHRTPFSTQLAFPYHQPPSTTLISPWDDVPIEAMTIGEALEAATTTGIVGDILVDESDAAAIETAEIRATGRGHIIGEGIGAAAQLA</sequence>
<gene>
    <name evidence="5" type="ORF">CQW23_21641</name>
</gene>
<evidence type="ECO:0000313" key="6">
    <source>
        <dbReference type="Proteomes" id="UP000224567"/>
    </source>
</evidence>
<feature type="compositionally biased region" description="Polar residues" evidence="3">
    <location>
        <begin position="1"/>
        <end position="18"/>
    </location>
</feature>
<evidence type="ECO:0000259" key="4">
    <source>
        <dbReference type="Pfam" id="PF04927"/>
    </source>
</evidence>
<evidence type="ECO:0000256" key="2">
    <source>
        <dbReference type="ARBA" id="ARBA00022737"/>
    </source>
</evidence>
<accession>A0A2G2VYM0</accession>
<evidence type="ECO:0000313" key="5">
    <source>
        <dbReference type="EMBL" id="PHT38068.1"/>
    </source>
</evidence>
<reference evidence="6" key="2">
    <citation type="journal article" date="2017" name="J. Anim. Genet.">
        <title>Multiple reference genome sequences of hot pepper reveal the massive evolution of plant disease resistance genes by retroduplication.</title>
        <authorList>
            <person name="Kim S."/>
            <person name="Park J."/>
            <person name="Yeom S.-I."/>
            <person name="Kim Y.-M."/>
            <person name="Seo E."/>
            <person name="Kim K.-T."/>
            <person name="Kim M.-S."/>
            <person name="Lee J.M."/>
            <person name="Cheong K."/>
            <person name="Shin H.-S."/>
            <person name="Kim S.-B."/>
            <person name="Han K."/>
            <person name="Lee J."/>
            <person name="Park M."/>
            <person name="Lee H.-A."/>
            <person name="Lee H.-Y."/>
            <person name="Lee Y."/>
            <person name="Oh S."/>
            <person name="Lee J.H."/>
            <person name="Choi E."/>
            <person name="Choi E."/>
            <person name="Lee S.E."/>
            <person name="Jeon J."/>
            <person name="Kim H."/>
            <person name="Choi G."/>
            <person name="Song H."/>
            <person name="Lee J."/>
            <person name="Lee S.-C."/>
            <person name="Kwon J.-K."/>
            <person name="Lee H.-Y."/>
            <person name="Koo N."/>
            <person name="Hong Y."/>
            <person name="Kim R.W."/>
            <person name="Kang W.-H."/>
            <person name="Huh J.H."/>
            <person name="Kang B.-C."/>
            <person name="Yang T.-J."/>
            <person name="Lee Y.-H."/>
            <person name="Bennetzen J.L."/>
            <person name="Choi D."/>
        </authorList>
    </citation>
    <scope>NUCLEOTIDE SEQUENCE [LARGE SCALE GENOMIC DNA]</scope>
    <source>
        <strain evidence="6">cv. PBC81</strain>
    </source>
</reference>
<name>A0A2G2VYM0_CAPBA</name>
<proteinExistence type="inferred from homology"/>
<dbReference type="Pfam" id="PF04927">
    <property type="entry name" value="SMP"/>
    <property type="match status" value="1"/>
</dbReference>
<evidence type="ECO:0000256" key="1">
    <source>
        <dbReference type="ARBA" id="ARBA00010733"/>
    </source>
</evidence>
<protein>
    <submittedName>
        <fullName evidence="5">Late embryogenesis abundant protein D-34</fullName>
    </submittedName>
</protein>
<evidence type="ECO:0000256" key="3">
    <source>
        <dbReference type="SAM" id="MobiDB-lite"/>
    </source>
</evidence>